<evidence type="ECO:0000256" key="12">
    <source>
        <dbReference type="ARBA" id="ARBA00023326"/>
    </source>
</evidence>
<evidence type="ECO:0000256" key="13">
    <source>
        <dbReference type="RuleBase" id="RU000489"/>
    </source>
</evidence>
<dbReference type="GO" id="GO:0006032">
    <property type="term" value="P:chitin catabolic process"/>
    <property type="evidence" value="ECO:0007669"/>
    <property type="project" value="UniProtKB-KW"/>
</dbReference>
<dbReference type="InterPro" id="IPR053214">
    <property type="entry name" value="LysM12-like"/>
</dbReference>
<feature type="compositionally biased region" description="Low complexity" evidence="14">
    <location>
        <begin position="636"/>
        <end position="674"/>
    </location>
</feature>
<evidence type="ECO:0000256" key="6">
    <source>
        <dbReference type="ARBA" id="ARBA00022669"/>
    </source>
</evidence>
<gene>
    <name evidence="18" type="ORF">Daesc_005973</name>
</gene>
<dbReference type="Gene3D" id="3.10.50.10">
    <property type="match status" value="1"/>
</dbReference>
<comment type="catalytic activity">
    <reaction evidence="1">
        <text>Random endo-hydrolysis of N-acetyl-beta-D-glucosaminide (1-&gt;4)-beta-linkages in chitin and chitodextrins.</text>
        <dbReference type="EC" id="3.2.1.14"/>
    </reaction>
</comment>
<evidence type="ECO:0000256" key="3">
    <source>
        <dbReference type="ARBA" id="ARBA00008682"/>
    </source>
</evidence>
<feature type="compositionally biased region" description="Low complexity" evidence="14">
    <location>
        <begin position="551"/>
        <end position="622"/>
    </location>
</feature>
<evidence type="ECO:0000313" key="19">
    <source>
        <dbReference type="Proteomes" id="UP001369815"/>
    </source>
</evidence>
<dbReference type="InterPro" id="IPR036861">
    <property type="entry name" value="Endochitinase-like_sf"/>
</dbReference>
<comment type="similarity">
    <text evidence="3">Belongs to the glycosyl hydrolase 18 family. Chitinase class V subfamily.</text>
</comment>
<dbReference type="InterPro" id="IPR029070">
    <property type="entry name" value="Chitinase_insertion_sf"/>
</dbReference>
<dbReference type="InterPro" id="IPR036779">
    <property type="entry name" value="LysM_dom_sf"/>
</dbReference>
<dbReference type="GO" id="GO:0008061">
    <property type="term" value="F:chitin binding"/>
    <property type="evidence" value="ECO:0007669"/>
    <property type="project" value="UniProtKB-KW"/>
</dbReference>
<dbReference type="Pfam" id="PF01476">
    <property type="entry name" value="LysM"/>
    <property type="match status" value="2"/>
</dbReference>
<evidence type="ECO:0000256" key="8">
    <source>
        <dbReference type="ARBA" id="ARBA00023024"/>
    </source>
</evidence>
<evidence type="ECO:0000256" key="14">
    <source>
        <dbReference type="SAM" id="MobiDB-lite"/>
    </source>
</evidence>
<organism evidence="18 19">
    <name type="scientific">Daldinia eschscholtzii</name>
    <dbReference type="NCBI Taxonomy" id="292717"/>
    <lineage>
        <taxon>Eukaryota</taxon>
        <taxon>Fungi</taxon>
        <taxon>Dikarya</taxon>
        <taxon>Ascomycota</taxon>
        <taxon>Pezizomycotina</taxon>
        <taxon>Sordariomycetes</taxon>
        <taxon>Xylariomycetidae</taxon>
        <taxon>Xylariales</taxon>
        <taxon>Hypoxylaceae</taxon>
        <taxon>Daldinia</taxon>
    </lineage>
</organism>
<keyword evidence="5" id="KW-0964">Secreted</keyword>
<dbReference type="SMART" id="SM00257">
    <property type="entry name" value="LysM"/>
    <property type="match status" value="2"/>
</dbReference>
<evidence type="ECO:0000313" key="18">
    <source>
        <dbReference type="EMBL" id="KAK6953668.1"/>
    </source>
</evidence>
<proteinExistence type="inferred from homology"/>
<reference evidence="18 19" key="1">
    <citation type="journal article" date="2024" name="Front Chem Biol">
        <title>Unveiling the potential of Daldinia eschscholtzii MFLUCC 19-0629 through bioactivity and bioinformatics studies for enhanced sustainable agriculture production.</title>
        <authorList>
            <person name="Brooks S."/>
            <person name="Weaver J.A."/>
            <person name="Klomchit A."/>
            <person name="Alharthi S.A."/>
            <person name="Onlamun T."/>
            <person name="Nurani R."/>
            <person name="Vong T.K."/>
            <person name="Alberti F."/>
            <person name="Greco C."/>
        </authorList>
    </citation>
    <scope>NUCLEOTIDE SEQUENCE [LARGE SCALE GENOMIC DNA]</scope>
    <source>
        <strain evidence="18">MFLUCC 19-0629</strain>
    </source>
</reference>
<dbReference type="EMBL" id="JBANMG010000005">
    <property type="protein sequence ID" value="KAK6953668.1"/>
    <property type="molecule type" value="Genomic_DNA"/>
</dbReference>
<evidence type="ECO:0000259" key="16">
    <source>
        <dbReference type="PROSITE" id="PS51782"/>
    </source>
</evidence>
<dbReference type="InterPro" id="IPR001223">
    <property type="entry name" value="Glyco_hydro18_cat"/>
</dbReference>
<protein>
    <recommendedName>
        <fullName evidence="4">chitinase</fullName>
        <ecNumber evidence="4">3.2.1.14</ecNumber>
    </recommendedName>
</protein>
<dbReference type="PANTHER" id="PTHR47700">
    <property type="entry name" value="V CHITINASE, PUTATIVE (AFU_ORTHOLOGUE AFUA_6G13720)-RELATED"/>
    <property type="match status" value="1"/>
</dbReference>
<dbReference type="AlphaFoldDB" id="A0AAX6MM02"/>
<dbReference type="Proteomes" id="UP001369815">
    <property type="component" value="Unassembled WGS sequence"/>
</dbReference>
<dbReference type="PROSITE" id="PS51910">
    <property type="entry name" value="GH18_2"/>
    <property type="match status" value="1"/>
</dbReference>
<comment type="caution">
    <text evidence="18">The sequence shown here is derived from an EMBL/GenBank/DDBJ whole genome shotgun (WGS) entry which is preliminary data.</text>
</comment>
<feature type="signal peptide" evidence="15">
    <location>
        <begin position="1"/>
        <end position="19"/>
    </location>
</feature>
<keyword evidence="7 13" id="KW-0378">Hydrolase</keyword>
<dbReference type="SUPFAM" id="SSF54556">
    <property type="entry name" value="Chitinase insertion domain"/>
    <property type="match status" value="1"/>
</dbReference>
<evidence type="ECO:0000256" key="10">
    <source>
        <dbReference type="ARBA" id="ARBA00023277"/>
    </source>
</evidence>
<evidence type="ECO:0000256" key="1">
    <source>
        <dbReference type="ARBA" id="ARBA00000822"/>
    </source>
</evidence>
<feature type="domain" description="GH18" evidence="17">
    <location>
        <begin position="251"/>
        <end position="563"/>
    </location>
</feature>
<name>A0AAX6MM02_9PEZI</name>
<feature type="compositionally biased region" description="Polar residues" evidence="14">
    <location>
        <begin position="623"/>
        <end position="635"/>
    </location>
</feature>
<dbReference type="GO" id="GO:0000272">
    <property type="term" value="P:polysaccharide catabolic process"/>
    <property type="evidence" value="ECO:0007669"/>
    <property type="project" value="UniProtKB-KW"/>
</dbReference>
<keyword evidence="6" id="KW-0147">Chitin-binding</keyword>
<dbReference type="SMART" id="SM00636">
    <property type="entry name" value="Glyco_18"/>
    <property type="match status" value="1"/>
</dbReference>
<dbReference type="SUPFAM" id="SSF57016">
    <property type="entry name" value="Plant lectins/antimicrobial peptides"/>
    <property type="match status" value="1"/>
</dbReference>
<accession>A0AAX6MM02</accession>
<dbReference type="PROSITE" id="PS51782">
    <property type="entry name" value="LYSM"/>
    <property type="match status" value="2"/>
</dbReference>
<keyword evidence="15" id="KW-0732">Signal</keyword>
<keyword evidence="11 13" id="KW-0326">Glycosidase</keyword>
<evidence type="ECO:0000259" key="17">
    <source>
        <dbReference type="PROSITE" id="PS51910"/>
    </source>
</evidence>
<keyword evidence="12" id="KW-0624">Polysaccharide degradation</keyword>
<dbReference type="InterPro" id="IPR001579">
    <property type="entry name" value="Glyco_hydro_18_chit_AS"/>
</dbReference>
<dbReference type="Gene3D" id="3.10.350.10">
    <property type="entry name" value="LysM domain"/>
    <property type="match status" value="2"/>
</dbReference>
<keyword evidence="10" id="KW-0119">Carbohydrate metabolism</keyword>
<dbReference type="InterPro" id="IPR018392">
    <property type="entry name" value="LysM"/>
</dbReference>
<dbReference type="InterPro" id="IPR017853">
    <property type="entry name" value="GH"/>
</dbReference>
<dbReference type="GO" id="GO:0008843">
    <property type="term" value="F:endochitinase activity"/>
    <property type="evidence" value="ECO:0007669"/>
    <property type="project" value="UniProtKB-EC"/>
</dbReference>
<evidence type="ECO:0000256" key="11">
    <source>
        <dbReference type="ARBA" id="ARBA00023295"/>
    </source>
</evidence>
<keyword evidence="19" id="KW-1185">Reference proteome</keyword>
<dbReference type="SUPFAM" id="SSF54106">
    <property type="entry name" value="LysM domain"/>
    <property type="match status" value="2"/>
</dbReference>
<dbReference type="CDD" id="cd00035">
    <property type="entry name" value="ChtBD1"/>
    <property type="match status" value="1"/>
</dbReference>
<evidence type="ECO:0000256" key="4">
    <source>
        <dbReference type="ARBA" id="ARBA00012729"/>
    </source>
</evidence>
<keyword evidence="8" id="KW-0146">Chitin degradation</keyword>
<keyword evidence="9" id="KW-0843">Virulence</keyword>
<dbReference type="SUPFAM" id="SSF51445">
    <property type="entry name" value="(Trans)glycosidases"/>
    <property type="match status" value="1"/>
</dbReference>
<sequence length="674" mass="70301">MGRARRLITCFYLLPYSLALPEFTGATAYLHRIHDITKRGDCTTETVVSGDGCASLAERCGISGADFTKYNPDPNLCSTLQIGQRVCCSSGTLPDIRPKPEPNGTCASYTVQEGDSCSSIAANNGLSASEVEDFNKVKTWGFDSCANLGLGVRICLSDGDAPLPAPQKGAICGPTVPGTEQPPTGSNISDLNPCPLNACCNIWGQCGITGEFCVPTTGKFGNLGTGPPGSNGCASSCGREIVNNGEAPGSFISVGYYESWNMDRPCLTMKAKSIAGLKYTHVHWGFGKIASDMSVTINDTYKQWDDFKSLSASGIKAILSFGGWGDSTDPATYDILRTAVSPEGREAFTDNVATFANNEGLDGIDIDWEYPGAPDIPGIPPGQKEDGENYLAMLTMLRSKLDQINLTETMDALSMITKAGVPTKKVVVGVTSYARSFKMADPNCSGPMCTFLGSNTSSQAEPGECTLTAGYISNAEINSIINKKPESRTWYDSEVDADFIVYDSTEWASYMTDNTKQSRANRWKSFNFAGTIDWALDLQHFYEDDGGGGDPPSSSSTTGSSSPPTTSSSSYTSGPPTTSSDSSAPGPPTTSSSLDSSAPPTTSSSPDSSGPPTTSSGSNTSDQPTTSSGTDSTILSTTSGSPTSGPSTTSSGSDSSGPPTTSSGPPATSSNPAL</sequence>
<dbReference type="CDD" id="cd00118">
    <property type="entry name" value="LysM"/>
    <property type="match status" value="2"/>
</dbReference>
<dbReference type="Gene3D" id="3.20.20.80">
    <property type="entry name" value="Glycosidases"/>
    <property type="match status" value="2"/>
</dbReference>
<dbReference type="PROSITE" id="PS01095">
    <property type="entry name" value="GH18_1"/>
    <property type="match status" value="1"/>
</dbReference>
<evidence type="ECO:0000256" key="9">
    <source>
        <dbReference type="ARBA" id="ARBA00023026"/>
    </source>
</evidence>
<feature type="region of interest" description="Disordered" evidence="14">
    <location>
        <begin position="543"/>
        <end position="674"/>
    </location>
</feature>
<comment type="subcellular location">
    <subcellularLocation>
        <location evidence="2">Secreted</location>
    </subcellularLocation>
</comment>
<dbReference type="Pfam" id="PF00704">
    <property type="entry name" value="Glyco_hydro_18"/>
    <property type="match status" value="2"/>
</dbReference>
<dbReference type="PANTHER" id="PTHR47700:SF2">
    <property type="entry name" value="CHITINASE"/>
    <property type="match status" value="1"/>
</dbReference>
<feature type="domain" description="LysM" evidence="16">
    <location>
        <begin position="107"/>
        <end position="156"/>
    </location>
</feature>
<dbReference type="InterPro" id="IPR011583">
    <property type="entry name" value="Chitinase_II/V-like_cat"/>
</dbReference>
<evidence type="ECO:0000256" key="7">
    <source>
        <dbReference type="ARBA" id="ARBA00022801"/>
    </source>
</evidence>
<evidence type="ECO:0000256" key="2">
    <source>
        <dbReference type="ARBA" id="ARBA00004613"/>
    </source>
</evidence>
<evidence type="ECO:0000256" key="15">
    <source>
        <dbReference type="SAM" id="SignalP"/>
    </source>
</evidence>
<dbReference type="GO" id="GO:0005576">
    <property type="term" value="C:extracellular region"/>
    <property type="evidence" value="ECO:0007669"/>
    <property type="project" value="UniProtKB-SubCell"/>
</dbReference>
<dbReference type="EC" id="3.2.1.14" evidence="4"/>
<feature type="chain" id="PRO_5043365788" description="chitinase" evidence="15">
    <location>
        <begin position="20"/>
        <end position="674"/>
    </location>
</feature>
<evidence type="ECO:0000256" key="5">
    <source>
        <dbReference type="ARBA" id="ARBA00022525"/>
    </source>
</evidence>
<feature type="domain" description="LysM" evidence="16">
    <location>
        <begin position="43"/>
        <end position="88"/>
    </location>
</feature>